<dbReference type="SUPFAM" id="SSF52283">
    <property type="entry name" value="Formate/glycerate dehydrogenase catalytic domain-like"/>
    <property type="match status" value="1"/>
</dbReference>
<keyword evidence="3" id="KW-0520">NAD</keyword>
<dbReference type="SUPFAM" id="SSF51735">
    <property type="entry name" value="NAD(P)-binding Rossmann-fold domains"/>
    <property type="match status" value="1"/>
</dbReference>
<dbReference type="RefSeq" id="WP_149544766.1">
    <property type="nucleotide sequence ID" value="NZ_VTPS01000005.1"/>
</dbReference>
<dbReference type="GO" id="GO:0016616">
    <property type="term" value="F:oxidoreductase activity, acting on the CH-OH group of donors, NAD or NADP as acceptor"/>
    <property type="evidence" value="ECO:0007669"/>
    <property type="project" value="InterPro"/>
</dbReference>
<dbReference type="InterPro" id="IPR029753">
    <property type="entry name" value="D-isomer_DH_CS"/>
</dbReference>
<keyword evidence="8" id="KW-1185">Reference proteome</keyword>
<dbReference type="AlphaFoldDB" id="A0A5D8QDR8"/>
<dbReference type="PANTHER" id="PTHR43333">
    <property type="entry name" value="2-HACID_DH_C DOMAIN-CONTAINING PROTEIN"/>
    <property type="match status" value="1"/>
</dbReference>
<accession>A0A5D8QDR8</accession>
<dbReference type="PANTHER" id="PTHR43333:SF1">
    <property type="entry name" value="D-ISOMER SPECIFIC 2-HYDROXYACID DEHYDROGENASE NAD-BINDING DOMAIN-CONTAINING PROTEIN"/>
    <property type="match status" value="1"/>
</dbReference>
<dbReference type="FunFam" id="3.40.50.720:FF:000363">
    <property type="entry name" value="D-isomer specific 2-hydroxyacid dehydrogenase"/>
    <property type="match status" value="1"/>
</dbReference>
<dbReference type="InterPro" id="IPR006139">
    <property type="entry name" value="D-isomer_2_OHA_DH_cat_dom"/>
</dbReference>
<comment type="caution">
    <text evidence="7">The sequence shown here is derived from an EMBL/GenBank/DDBJ whole genome shotgun (WGS) entry which is preliminary data.</text>
</comment>
<dbReference type="InterPro" id="IPR006140">
    <property type="entry name" value="D-isomer_DH_NAD-bd"/>
</dbReference>
<comment type="similarity">
    <text evidence="1 4">Belongs to the D-isomer specific 2-hydroxyacid dehydrogenase family.</text>
</comment>
<dbReference type="Gene3D" id="3.40.50.720">
    <property type="entry name" value="NAD(P)-binding Rossmann-like Domain"/>
    <property type="match status" value="2"/>
</dbReference>
<evidence type="ECO:0000256" key="2">
    <source>
        <dbReference type="ARBA" id="ARBA00023002"/>
    </source>
</evidence>
<evidence type="ECO:0000256" key="3">
    <source>
        <dbReference type="ARBA" id="ARBA00023027"/>
    </source>
</evidence>
<sequence>MKRIVFGTRVSEKHLVRTREIAPDWEIVTTGGPEGTRDKIGGAEIYVDWAYNFYREIIERADQVKWIQSLSAGVDRLPMDLIKEKGIVVTNASGIHKIQISENVLGYMLMFVRGLNRFYEFQRGKKWDNSPRTTELYEKTMGIIGAGSIGSEIARLGKAFGMKVLGLRKSGKPEEYYDVMYTSNGLKELLAQSDFVISCIPLTGETHHLLGEEEFRAMKPTAYFINISRGGVVDEKALIKALKEGWIEGAGLDVFEEEPLPLDSPLWDMPNVIITPHAAGLTDRYMERAMGLFNDNLERYLKGEDLINVVDPDLGY</sequence>
<reference evidence="7 8" key="1">
    <citation type="submission" date="2019-08" db="EMBL/GenBank/DDBJ databases">
        <title>Calorimonas adulescens gen. nov., sp. nov., an anaerobic thermophilic bacterium from Sakhalin hot spring.</title>
        <authorList>
            <person name="Khomyakova M.A."/>
            <person name="Merkel A.Y."/>
            <person name="Novikov A."/>
            <person name="Bonch-Osmolovskaya E.A."/>
            <person name="Slobodkin A.I."/>
        </authorList>
    </citation>
    <scope>NUCLEOTIDE SEQUENCE [LARGE SCALE GENOMIC DNA]</scope>
    <source>
        <strain evidence="7 8">A05MB</strain>
    </source>
</reference>
<dbReference type="InterPro" id="IPR036291">
    <property type="entry name" value="NAD(P)-bd_dom_sf"/>
</dbReference>
<feature type="domain" description="D-isomer specific 2-hydroxyacid dehydrogenase NAD-binding" evidence="6">
    <location>
        <begin position="105"/>
        <end position="279"/>
    </location>
</feature>
<dbReference type="CDD" id="cd05300">
    <property type="entry name" value="2-Hacid_dh_1"/>
    <property type="match status" value="1"/>
</dbReference>
<feature type="domain" description="D-isomer specific 2-hydroxyacid dehydrogenase catalytic" evidence="5">
    <location>
        <begin position="33"/>
        <end position="310"/>
    </location>
</feature>
<dbReference type="Pfam" id="PF02826">
    <property type="entry name" value="2-Hacid_dh_C"/>
    <property type="match status" value="1"/>
</dbReference>
<organism evidence="7 8">
    <name type="scientific">Calorimonas adulescens</name>
    <dbReference type="NCBI Taxonomy" id="2606906"/>
    <lineage>
        <taxon>Bacteria</taxon>
        <taxon>Bacillati</taxon>
        <taxon>Bacillota</taxon>
        <taxon>Clostridia</taxon>
        <taxon>Thermoanaerobacterales</taxon>
        <taxon>Thermoanaerobacteraceae</taxon>
        <taxon>Calorimonas</taxon>
    </lineage>
</organism>
<proteinExistence type="inferred from homology"/>
<gene>
    <name evidence="7" type="ORF">FWJ32_04405</name>
</gene>
<evidence type="ECO:0000259" key="5">
    <source>
        <dbReference type="Pfam" id="PF00389"/>
    </source>
</evidence>
<dbReference type="Pfam" id="PF00389">
    <property type="entry name" value="2-Hacid_dh"/>
    <property type="match status" value="1"/>
</dbReference>
<evidence type="ECO:0000259" key="6">
    <source>
        <dbReference type="Pfam" id="PF02826"/>
    </source>
</evidence>
<name>A0A5D8QDR8_9THEO</name>
<dbReference type="Proteomes" id="UP000322976">
    <property type="component" value="Unassembled WGS sequence"/>
</dbReference>
<evidence type="ECO:0000256" key="1">
    <source>
        <dbReference type="ARBA" id="ARBA00005854"/>
    </source>
</evidence>
<dbReference type="EMBL" id="VTPS01000005">
    <property type="protein sequence ID" value="TZE82527.1"/>
    <property type="molecule type" value="Genomic_DNA"/>
</dbReference>
<protein>
    <submittedName>
        <fullName evidence="7">D-2-hydroxyacid dehydrogenase</fullName>
    </submittedName>
</protein>
<dbReference type="GO" id="GO:0051287">
    <property type="term" value="F:NAD binding"/>
    <property type="evidence" value="ECO:0007669"/>
    <property type="project" value="InterPro"/>
</dbReference>
<keyword evidence="2 4" id="KW-0560">Oxidoreductase</keyword>
<evidence type="ECO:0000256" key="4">
    <source>
        <dbReference type="RuleBase" id="RU003719"/>
    </source>
</evidence>
<evidence type="ECO:0000313" key="8">
    <source>
        <dbReference type="Proteomes" id="UP000322976"/>
    </source>
</evidence>
<evidence type="ECO:0000313" key="7">
    <source>
        <dbReference type="EMBL" id="TZE82527.1"/>
    </source>
</evidence>
<dbReference type="PROSITE" id="PS00671">
    <property type="entry name" value="D_2_HYDROXYACID_DH_3"/>
    <property type="match status" value="1"/>
</dbReference>